<dbReference type="Proteomes" id="UP001055879">
    <property type="component" value="Linkage Group LG04"/>
</dbReference>
<dbReference type="EMBL" id="CM042050">
    <property type="protein sequence ID" value="KAI3736063.1"/>
    <property type="molecule type" value="Genomic_DNA"/>
</dbReference>
<proteinExistence type="predicted"/>
<accession>A0ACB9CPB7</accession>
<gene>
    <name evidence="1" type="ORF">L6452_15595</name>
</gene>
<keyword evidence="2" id="KW-1185">Reference proteome</keyword>
<organism evidence="1 2">
    <name type="scientific">Arctium lappa</name>
    <name type="common">Greater burdock</name>
    <name type="synonym">Lappa major</name>
    <dbReference type="NCBI Taxonomy" id="4217"/>
    <lineage>
        <taxon>Eukaryota</taxon>
        <taxon>Viridiplantae</taxon>
        <taxon>Streptophyta</taxon>
        <taxon>Embryophyta</taxon>
        <taxon>Tracheophyta</taxon>
        <taxon>Spermatophyta</taxon>
        <taxon>Magnoliopsida</taxon>
        <taxon>eudicotyledons</taxon>
        <taxon>Gunneridae</taxon>
        <taxon>Pentapetalae</taxon>
        <taxon>asterids</taxon>
        <taxon>campanulids</taxon>
        <taxon>Asterales</taxon>
        <taxon>Asteraceae</taxon>
        <taxon>Carduoideae</taxon>
        <taxon>Cardueae</taxon>
        <taxon>Arctiinae</taxon>
        <taxon>Arctium</taxon>
    </lineage>
</organism>
<evidence type="ECO:0000313" key="2">
    <source>
        <dbReference type="Proteomes" id="UP001055879"/>
    </source>
</evidence>
<reference evidence="1 2" key="2">
    <citation type="journal article" date="2022" name="Mol. Ecol. Resour.">
        <title>The genomes of chicory, endive, great burdock and yacon provide insights into Asteraceae paleo-polyploidization history and plant inulin production.</title>
        <authorList>
            <person name="Fan W."/>
            <person name="Wang S."/>
            <person name="Wang H."/>
            <person name="Wang A."/>
            <person name="Jiang F."/>
            <person name="Liu H."/>
            <person name="Zhao H."/>
            <person name="Xu D."/>
            <person name="Zhang Y."/>
        </authorList>
    </citation>
    <scope>NUCLEOTIDE SEQUENCE [LARGE SCALE GENOMIC DNA]</scope>
    <source>
        <strain evidence="2">cv. Niubang</strain>
    </source>
</reference>
<name>A0ACB9CPB7_ARCLA</name>
<protein>
    <submittedName>
        <fullName evidence="1">Uncharacterized protein</fullName>
    </submittedName>
</protein>
<reference evidence="2" key="1">
    <citation type="journal article" date="2022" name="Mol. Ecol. Resour.">
        <title>The genomes of chicory, endive, great burdock and yacon provide insights into Asteraceae palaeo-polyploidization history and plant inulin production.</title>
        <authorList>
            <person name="Fan W."/>
            <person name="Wang S."/>
            <person name="Wang H."/>
            <person name="Wang A."/>
            <person name="Jiang F."/>
            <person name="Liu H."/>
            <person name="Zhao H."/>
            <person name="Xu D."/>
            <person name="Zhang Y."/>
        </authorList>
    </citation>
    <scope>NUCLEOTIDE SEQUENCE [LARGE SCALE GENOMIC DNA]</scope>
    <source>
        <strain evidence="2">cv. Niubang</strain>
    </source>
</reference>
<comment type="caution">
    <text evidence="1">The sequence shown here is derived from an EMBL/GenBank/DDBJ whole genome shotgun (WGS) entry which is preliminary data.</text>
</comment>
<evidence type="ECO:0000313" key="1">
    <source>
        <dbReference type="EMBL" id="KAI3736063.1"/>
    </source>
</evidence>
<sequence>MASMAFIDEHNEIAMLQKPKQAAGFHQIVDFLKSSHIAHALTVSPSIYIEHQRQFWANATIVAENGVQMIKTRVCEKPLTVTEEVIRISLRLDDASGITSIPNDELFSNLTRMGYGGPLGVFKFSKAKFSPQWRFLVHTLMHCISKKTTGWSEFSSPIAYALVCLATARRYNFSQMLFNDLVSNMGNKKSFYMYPRFVQAVINHELTDIPHSAGICVPKPPKGKVFSNMRRSAGDSEGVDTPLFSTMMVVSQTNEGMAAGSRPPLDHPTASQSQPSHSKSIPQSLLEKPTSPITQTYKRKQVKKAPSLLVPSTPKPLSPLRENSPLGNINRETKGVSPNPKEVLSEEEEEHMGDEAATTPASTEEESGNINKTSPMATLNEQSFKGPRCQETTGVDSAFARQKTSTDKRSNDPSIGGNTPGEGEDRYNYDELMETMGNINLDVIKQGKGIEEMKLVILSQQVQIAKLKKMVTRLVQRKKRKQFVLKKRSTNKDASNKGEKEAETEKESIAERPFKFEGEEEEEKETKFAEATETVNTAEAAVTEAAVTGLSVEELEIVETLVKAKNDTPKATQKAKGVIISEGEPQKKRMKEDIKGKGKMVEPEQPSKKRSQIEMDEEMAKQLQEQMEKEEQIQTETDRELARIMARKLNAEYQESLKAESEAKKSSVKVSKQKMPVMKQKRQPSKTFLANQERRKMINFLKGAIGVKGEMFTNMAYSQVAELYRKEMAKLQGDSSQREEAERRMKERHDLNIQQPFPEEVTPTKENKEDSESVGVEAKAGKRVKTIASKKQSKRPRVEETAGSTAEHSEVPIAESVQLPEQSSKPTDESMDLYMTIVEPLKVVPISLQAPKIIFWDILRDIGKTFFRIKRADGSFEAYSTWGRVIRSCSRADIEELYKVGMKLYEPVLKGTEENLLKVTLEYLCMMFDPERVNYRIKDHKHEFIFKKIDKWILFENCGVYMITIDNCYHEYYLVDKIYEHSKEKLEGMLKTTLVCTKDSEMAKIVVRRTVNQSLGLDPNLGN</sequence>